<dbReference type="EMBL" id="JACSPS010000005">
    <property type="protein sequence ID" value="MBD8019070.1"/>
    <property type="molecule type" value="Genomic_DNA"/>
</dbReference>
<evidence type="ECO:0000313" key="2">
    <source>
        <dbReference type="Proteomes" id="UP000626242"/>
    </source>
</evidence>
<dbReference type="Proteomes" id="UP000626242">
    <property type="component" value="Unassembled WGS sequence"/>
</dbReference>
<protein>
    <submittedName>
        <fullName evidence="1">Uncharacterized protein</fullName>
    </submittedName>
</protein>
<evidence type="ECO:0000313" key="1">
    <source>
        <dbReference type="EMBL" id="MBD8019070.1"/>
    </source>
</evidence>
<sequence length="82" mass="9724">MSLKIRKIFGIKENLYEFTKYIGCNPKGIYYIESNTLSNKHIRYFLFLRKKGYDVNEIMDRIIADEEIDIDGKDLELSITPK</sequence>
<name>A0ABR8WPS8_9FLAO</name>
<dbReference type="RefSeq" id="WP_251834266.1">
    <property type="nucleotide sequence ID" value="NZ_JACSPS010000005.1"/>
</dbReference>
<accession>A0ABR8WPS8</accession>
<reference evidence="1 2" key="1">
    <citation type="submission" date="2020-08" db="EMBL/GenBank/DDBJ databases">
        <title>A Genomic Blueprint of the Chicken Gut Microbiome.</title>
        <authorList>
            <person name="Gilroy R."/>
            <person name="Ravi A."/>
            <person name="Getino M."/>
            <person name="Pursley I."/>
            <person name="Horton D.L."/>
            <person name="Alikhan N.-F."/>
            <person name="Baker D."/>
            <person name="Gharbi K."/>
            <person name="Hall N."/>
            <person name="Watson M."/>
            <person name="Adriaenssens E.M."/>
            <person name="Foster-Nyarko E."/>
            <person name="Jarju S."/>
            <person name="Secka A."/>
            <person name="Antonio M."/>
            <person name="Oren A."/>
            <person name="Chaudhuri R."/>
            <person name="La Ragione R.M."/>
            <person name="Hildebrand F."/>
            <person name="Pallen M.J."/>
        </authorList>
    </citation>
    <scope>NUCLEOTIDE SEQUENCE [LARGE SCALE GENOMIC DNA]</scope>
    <source>
        <strain evidence="1 2">Sa1CVA4</strain>
    </source>
</reference>
<organism evidence="1 2">
    <name type="scientific">Kaistella pullorum</name>
    <dbReference type="NCBI Taxonomy" id="2763074"/>
    <lineage>
        <taxon>Bacteria</taxon>
        <taxon>Pseudomonadati</taxon>
        <taxon>Bacteroidota</taxon>
        <taxon>Flavobacteriia</taxon>
        <taxon>Flavobacteriales</taxon>
        <taxon>Weeksellaceae</taxon>
        <taxon>Chryseobacterium group</taxon>
        <taxon>Kaistella</taxon>
    </lineage>
</organism>
<comment type="caution">
    <text evidence="1">The sequence shown here is derived from an EMBL/GenBank/DDBJ whole genome shotgun (WGS) entry which is preliminary data.</text>
</comment>
<proteinExistence type="predicted"/>
<keyword evidence="2" id="KW-1185">Reference proteome</keyword>
<gene>
    <name evidence="1" type="ORF">H9628_11365</name>
</gene>